<dbReference type="RefSeq" id="WP_379095104.1">
    <property type="nucleotide sequence ID" value="NZ_JBHUGZ010000003.1"/>
</dbReference>
<dbReference type="EMBL" id="JBHUGZ010000003">
    <property type="protein sequence ID" value="MFD1982398.1"/>
    <property type="molecule type" value="Genomic_DNA"/>
</dbReference>
<name>A0ABW4U4G1_9HYPH</name>
<accession>A0ABW4U4G1</accession>
<protein>
    <submittedName>
        <fullName evidence="1">Uncharacterized protein</fullName>
    </submittedName>
</protein>
<dbReference type="Proteomes" id="UP001597405">
    <property type="component" value="Unassembled WGS sequence"/>
</dbReference>
<keyword evidence="2" id="KW-1185">Reference proteome</keyword>
<proteinExistence type="predicted"/>
<gene>
    <name evidence="1" type="ORF">ACFSOZ_06790</name>
</gene>
<reference evidence="2" key="1">
    <citation type="journal article" date="2019" name="Int. J. Syst. Evol. Microbiol.">
        <title>The Global Catalogue of Microorganisms (GCM) 10K type strain sequencing project: providing services to taxonomists for standard genome sequencing and annotation.</title>
        <authorList>
            <consortium name="The Broad Institute Genomics Platform"/>
            <consortium name="The Broad Institute Genome Sequencing Center for Infectious Disease"/>
            <person name="Wu L."/>
            <person name="Ma J."/>
        </authorList>
    </citation>
    <scope>NUCLEOTIDE SEQUENCE [LARGE SCALE GENOMIC DNA]</scope>
    <source>
        <strain evidence="2">CGMCC 1.16225</strain>
    </source>
</reference>
<comment type="caution">
    <text evidence="1">The sequence shown here is derived from an EMBL/GenBank/DDBJ whole genome shotgun (WGS) entry which is preliminary data.</text>
</comment>
<evidence type="ECO:0000313" key="1">
    <source>
        <dbReference type="EMBL" id="MFD1982398.1"/>
    </source>
</evidence>
<organism evidence="1 2">
    <name type="scientific">Mesorhizobium newzealandense</name>
    <dbReference type="NCBI Taxonomy" id="1300302"/>
    <lineage>
        <taxon>Bacteria</taxon>
        <taxon>Pseudomonadati</taxon>
        <taxon>Pseudomonadota</taxon>
        <taxon>Alphaproteobacteria</taxon>
        <taxon>Hyphomicrobiales</taxon>
        <taxon>Phyllobacteriaceae</taxon>
        <taxon>Mesorhizobium</taxon>
    </lineage>
</organism>
<sequence length="73" mass="8423">MARTKRHKQLSQAEIDRFLTEAERLHKSIVQPLLSPSSEHCRALQRAHEARLKTVKDITGKMRRSFNGSGQVR</sequence>
<evidence type="ECO:0000313" key="2">
    <source>
        <dbReference type="Proteomes" id="UP001597405"/>
    </source>
</evidence>